<dbReference type="GO" id="GO:0005524">
    <property type="term" value="F:ATP binding"/>
    <property type="evidence" value="ECO:0007669"/>
    <property type="project" value="UniProtKB-KW"/>
</dbReference>
<dbReference type="SUPFAM" id="SSF52540">
    <property type="entry name" value="P-loop containing nucleoside triphosphate hydrolases"/>
    <property type="match status" value="1"/>
</dbReference>
<geneLocation type="organellar chromatophore" evidence="11"/>
<evidence type="ECO:0000256" key="1">
    <source>
        <dbReference type="ARBA" id="ARBA00004842"/>
    </source>
</evidence>
<dbReference type="PANTHER" id="PTHR21087:SF16">
    <property type="entry name" value="SHIKIMATE KINASE 1, CHLOROPLASTIC"/>
    <property type="match status" value="1"/>
</dbReference>
<keyword evidence="11" id="KW-0934">Plastid</keyword>
<dbReference type="GeneID" id="6482046"/>
<evidence type="ECO:0000256" key="5">
    <source>
        <dbReference type="ARBA" id="ARBA00022679"/>
    </source>
</evidence>
<keyword evidence="9" id="KW-0057">Aromatic amino acid biosynthesis</keyword>
<dbReference type="Pfam" id="PF01202">
    <property type="entry name" value="SKI"/>
    <property type="match status" value="1"/>
</dbReference>
<keyword evidence="8" id="KW-0067">ATP-binding</keyword>
<protein>
    <recommendedName>
        <fullName evidence="3">shikimate kinase</fullName>
        <ecNumber evidence="3">2.7.1.71</ecNumber>
    </recommendedName>
</protein>
<evidence type="ECO:0000256" key="9">
    <source>
        <dbReference type="ARBA" id="ARBA00023141"/>
    </source>
</evidence>
<evidence type="ECO:0000256" key="7">
    <source>
        <dbReference type="ARBA" id="ARBA00022777"/>
    </source>
</evidence>
<evidence type="ECO:0000256" key="3">
    <source>
        <dbReference type="ARBA" id="ARBA00012154"/>
    </source>
</evidence>
<comment type="similarity">
    <text evidence="2">Belongs to the shikimate kinase family.</text>
</comment>
<evidence type="ECO:0000256" key="10">
    <source>
        <dbReference type="ARBA" id="ARBA00048567"/>
    </source>
</evidence>
<dbReference type="InterPro" id="IPR027417">
    <property type="entry name" value="P-loop_NTPase"/>
</dbReference>
<keyword evidence="7 11" id="KW-0418">Kinase</keyword>
<sequence>MKNSELTKHLQGLNIYLVGIMGSGKSTIGKPLATALNYSFADTDDVLENATGQNISDIFSVNGESHFRSLEHKVLSEISHYHSLVVATGGGVVINSNNWGIMHQGIVVWLDLAPNILFKRLSIDTKPRPLLKNSHPKESLKILMAKRRSLYGEADIHILSNNHSPDEVAKQILEALPGILKVKFEFS</sequence>
<dbReference type="GO" id="GO:0009423">
    <property type="term" value="P:chorismate biosynthetic process"/>
    <property type="evidence" value="ECO:0007669"/>
    <property type="project" value="UniProtKB-UniPathway"/>
</dbReference>
<dbReference type="AlphaFoldDB" id="B1X462"/>
<dbReference type="GO" id="GO:0005829">
    <property type="term" value="C:cytosol"/>
    <property type="evidence" value="ECO:0007669"/>
    <property type="project" value="TreeGrafter"/>
</dbReference>
<evidence type="ECO:0000256" key="2">
    <source>
        <dbReference type="ARBA" id="ARBA00006997"/>
    </source>
</evidence>
<keyword evidence="4" id="KW-0028">Amino-acid biosynthesis</keyword>
<dbReference type="GO" id="GO:0009073">
    <property type="term" value="P:aromatic amino acid family biosynthetic process"/>
    <property type="evidence" value="ECO:0007669"/>
    <property type="project" value="UniProtKB-KW"/>
</dbReference>
<reference evidence="11" key="2">
    <citation type="journal article" date="2008" name="Curr. Biol.">
        <title>Chromatophore genome sequence of Paulinella sheds light on acquisition of photosynthesis by eukaryotes.</title>
        <authorList>
            <person name="Nowack E.C.M."/>
            <person name="Melkonian M."/>
            <person name="Gloeckner G."/>
        </authorList>
    </citation>
    <scope>NUCLEOTIDE SEQUENCE [LARGE SCALE GENOMIC DNA]</scope>
</reference>
<comment type="pathway">
    <text evidence="1">Metabolic intermediate biosynthesis; chorismate biosynthesis; chorismate from D-erythrose 4-phosphate and phosphoenolpyruvate: step 5/7.</text>
</comment>
<evidence type="ECO:0000256" key="4">
    <source>
        <dbReference type="ARBA" id="ARBA00022605"/>
    </source>
</evidence>
<dbReference type="EMBL" id="CP000815">
    <property type="protein sequence ID" value="ACB42731.1"/>
    <property type="molecule type" value="Genomic_DNA"/>
</dbReference>
<dbReference type="GO" id="GO:0008652">
    <property type="term" value="P:amino acid biosynthetic process"/>
    <property type="evidence" value="ECO:0007669"/>
    <property type="project" value="UniProtKB-KW"/>
</dbReference>
<evidence type="ECO:0000313" key="11">
    <source>
        <dbReference type="EMBL" id="ACB42731.1"/>
    </source>
</evidence>
<keyword evidence="5" id="KW-0808">Transferase</keyword>
<gene>
    <name evidence="11" type="primary">aroK</name>
    <name evidence="11" type="ordered locus">PCC_0289</name>
</gene>
<accession>B1X462</accession>
<dbReference type="HAMAP" id="MF_00109">
    <property type="entry name" value="Shikimate_kinase"/>
    <property type="match status" value="1"/>
</dbReference>
<proteinExistence type="inferred from homology"/>
<dbReference type="InterPro" id="IPR023000">
    <property type="entry name" value="Shikimate_kinase_CS"/>
</dbReference>
<dbReference type="RefSeq" id="YP_002048941.1">
    <property type="nucleotide sequence ID" value="NC_011087.1"/>
</dbReference>
<evidence type="ECO:0000256" key="8">
    <source>
        <dbReference type="ARBA" id="ARBA00022840"/>
    </source>
</evidence>
<dbReference type="GO" id="GO:0004765">
    <property type="term" value="F:shikimate kinase activity"/>
    <property type="evidence" value="ECO:0007669"/>
    <property type="project" value="UniProtKB-EC"/>
</dbReference>
<dbReference type="PANTHER" id="PTHR21087">
    <property type="entry name" value="SHIKIMATE KINASE"/>
    <property type="match status" value="1"/>
</dbReference>
<dbReference type="InterPro" id="IPR031322">
    <property type="entry name" value="Shikimate/glucono_kinase"/>
</dbReference>
<dbReference type="CDD" id="cd00464">
    <property type="entry name" value="SK"/>
    <property type="match status" value="1"/>
</dbReference>
<dbReference type="PROSITE" id="PS01128">
    <property type="entry name" value="SHIKIMATE_KINASE"/>
    <property type="match status" value="1"/>
</dbReference>
<dbReference type="UniPathway" id="UPA00053">
    <property type="reaction ID" value="UER00088"/>
</dbReference>
<dbReference type="InterPro" id="IPR000623">
    <property type="entry name" value="Shikimate_kinase/TSH1"/>
</dbReference>
<dbReference type="Gene3D" id="3.40.50.300">
    <property type="entry name" value="P-loop containing nucleotide triphosphate hydrolases"/>
    <property type="match status" value="1"/>
</dbReference>
<evidence type="ECO:0000256" key="6">
    <source>
        <dbReference type="ARBA" id="ARBA00022741"/>
    </source>
</evidence>
<keyword evidence="6" id="KW-0547">Nucleotide-binding</keyword>
<reference evidence="11" key="1">
    <citation type="submission" date="2007-08" db="EMBL/GenBank/DDBJ databases">
        <authorList>
            <person name="Gloeckner G."/>
            <person name="Nowack E."/>
            <person name="Melkonian M."/>
        </authorList>
    </citation>
    <scope>NUCLEOTIDE SEQUENCE</scope>
</reference>
<name>B1X462_PAUCH</name>
<dbReference type="EC" id="2.7.1.71" evidence="3"/>
<comment type="catalytic activity">
    <reaction evidence="10">
        <text>shikimate + ATP = 3-phosphoshikimate + ADP + H(+)</text>
        <dbReference type="Rhea" id="RHEA:13121"/>
        <dbReference type="ChEBI" id="CHEBI:15378"/>
        <dbReference type="ChEBI" id="CHEBI:30616"/>
        <dbReference type="ChEBI" id="CHEBI:36208"/>
        <dbReference type="ChEBI" id="CHEBI:145989"/>
        <dbReference type="ChEBI" id="CHEBI:456216"/>
        <dbReference type="EC" id="2.7.1.71"/>
    </reaction>
</comment>
<dbReference type="PRINTS" id="PR01100">
    <property type="entry name" value="SHIKIMTKNASE"/>
</dbReference>
<organism evidence="11">
    <name type="scientific">Paulinella chromatophora</name>
    <dbReference type="NCBI Taxonomy" id="39717"/>
    <lineage>
        <taxon>Eukaryota</taxon>
        <taxon>Sar</taxon>
        <taxon>Rhizaria</taxon>
        <taxon>Cercozoa</taxon>
        <taxon>Imbricatea</taxon>
        <taxon>Silicofilosea</taxon>
        <taxon>Euglyphida</taxon>
        <taxon>Paulinellidae</taxon>
        <taxon>Paulinella</taxon>
    </lineage>
</organism>